<dbReference type="EMBL" id="KL198040">
    <property type="protein sequence ID" value="KDQ14078.1"/>
    <property type="molecule type" value="Genomic_DNA"/>
</dbReference>
<dbReference type="Proteomes" id="UP000027195">
    <property type="component" value="Unassembled WGS sequence"/>
</dbReference>
<evidence type="ECO:0000256" key="1">
    <source>
        <dbReference type="SAM" id="MobiDB-lite"/>
    </source>
</evidence>
<accession>A0A067ME74</accession>
<proteinExistence type="predicted"/>
<dbReference type="InParanoid" id="A0A067ME74"/>
<protein>
    <submittedName>
        <fullName evidence="2">Uncharacterized protein</fullName>
    </submittedName>
</protein>
<sequence>MVTMKHVKRQRVKDRQTMPTSKVAEHGDPVHGLKQPPLGVDVGAKKREKKPIKLEEEEVGPGKLRKPMTPTSAFWHRVYTIIFQSSPLAALAALLHAPSAPSTADSEAPTREDLATSPPNTLNSLNQRVSHKVPYINASHSRVIRRLPRRSTS</sequence>
<organism evidence="2 3">
    <name type="scientific">Botryobasidium botryosum (strain FD-172 SS1)</name>
    <dbReference type="NCBI Taxonomy" id="930990"/>
    <lineage>
        <taxon>Eukaryota</taxon>
        <taxon>Fungi</taxon>
        <taxon>Dikarya</taxon>
        <taxon>Basidiomycota</taxon>
        <taxon>Agaricomycotina</taxon>
        <taxon>Agaricomycetes</taxon>
        <taxon>Cantharellales</taxon>
        <taxon>Botryobasidiaceae</taxon>
        <taxon>Botryobasidium</taxon>
    </lineage>
</organism>
<feature type="compositionally biased region" description="Basic residues" evidence="1">
    <location>
        <begin position="1"/>
        <end position="12"/>
    </location>
</feature>
<feature type="region of interest" description="Disordered" evidence="1">
    <location>
        <begin position="97"/>
        <end position="131"/>
    </location>
</feature>
<reference evidence="3" key="1">
    <citation type="journal article" date="2014" name="Proc. Natl. Acad. Sci. U.S.A.">
        <title>Extensive sampling of basidiomycete genomes demonstrates inadequacy of the white-rot/brown-rot paradigm for wood decay fungi.</title>
        <authorList>
            <person name="Riley R."/>
            <person name="Salamov A.A."/>
            <person name="Brown D.W."/>
            <person name="Nagy L.G."/>
            <person name="Floudas D."/>
            <person name="Held B.W."/>
            <person name="Levasseur A."/>
            <person name="Lombard V."/>
            <person name="Morin E."/>
            <person name="Otillar R."/>
            <person name="Lindquist E.A."/>
            <person name="Sun H."/>
            <person name="LaButti K.M."/>
            <person name="Schmutz J."/>
            <person name="Jabbour D."/>
            <person name="Luo H."/>
            <person name="Baker S.E."/>
            <person name="Pisabarro A.G."/>
            <person name="Walton J.D."/>
            <person name="Blanchette R.A."/>
            <person name="Henrissat B."/>
            <person name="Martin F."/>
            <person name="Cullen D."/>
            <person name="Hibbett D.S."/>
            <person name="Grigoriev I.V."/>
        </authorList>
    </citation>
    <scope>NUCLEOTIDE SEQUENCE [LARGE SCALE GENOMIC DNA]</scope>
    <source>
        <strain evidence="3">FD-172 SS1</strain>
    </source>
</reference>
<dbReference type="HOGENOM" id="CLU_1712958_0_0_1"/>
<gene>
    <name evidence="2" type="ORF">BOTBODRAFT_359310</name>
</gene>
<evidence type="ECO:0000313" key="3">
    <source>
        <dbReference type="Proteomes" id="UP000027195"/>
    </source>
</evidence>
<feature type="compositionally biased region" description="Polar residues" evidence="1">
    <location>
        <begin position="117"/>
        <end position="128"/>
    </location>
</feature>
<feature type="region of interest" description="Disordered" evidence="1">
    <location>
        <begin position="1"/>
        <end position="69"/>
    </location>
</feature>
<name>A0A067ME74_BOTB1</name>
<evidence type="ECO:0000313" key="2">
    <source>
        <dbReference type="EMBL" id="KDQ14078.1"/>
    </source>
</evidence>
<dbReference type="AlphaFoldDB" id="A0A067ME74"/>
<keyword evidence="3" id="KW-1185">Reference proteome</keyword>